<name>A0A2U2DMC3_9HYPH</name>
<keyword evidence="2" id="KW-1185">Reference proteome</keyword>
<comment type="caution">
    <text evidence="1">The sequence shown here is derived from an EMBL/GenBank/DDBJ whole genome shotgun (WGS) entry which is preliminary data.</text>
</comment>
<dbReference type="OrthoDB" id="6629495at2"/>
<dbReference type="Proteomes" id="UP000245252">
    <property type="component" value="Unassembled WGS sequence"/>
</dbReference>
<dbReference type="InterPro" id="IPR018680">
    <property type="entry name" value="DUF2164"/>
</dbReference>
<dbReference type="RefSeq" id="WP_109460093.1">
    <property type="nucleotide sequence ID" value="NZ_QFBC01000010.1"/>
</dbReference>
<dbReference type="Pfam" id="PF09932">
    <property type="entry name" value="DUF2164"/>
    <property type="match status" value="1"/>
</dbReference>
<sequence>MKVEIGKPAKALLVARIRDYFDDELGQEIGALPAELLLDLMSELIGPYHYNQGLRDAHQTFIAKMDDVADAVYLLEKPVEERR</sequence>
<evidence type="ECO:0000313" key="1">
    <source>
        <dbReference type="EMBL" id="PWE54464.1"/>
    </source>
</evidence>
<organism evidence="1 2">
    <name type="scientific">Metarhizobium album</name>
    <dbReference type="NCBI Taxonomy" id="2182425"/>
    <lineage>
        <taxon>Bacteria</taxon>
        <taxon>Pseudomonadati</taxon>
        <taxon>Pseudomonadota</taxon>
        <taxon>Alphaproteobacteria</taxon>
        <taxon>Hyphomicrobiales</taxon>
        <taxon>Rhizobiaceae</taxon>
        <taxon>Metarhizobium</taxon>
    </lineage>
</organism>
<gene>
    <name evidence="1" type="ORF">DEM27_20385</name>
</gene>
<proteinExistence type="predicted"/>
<reference evidence="1 2" key="1">
    <citation type="submission" date="2018-05" db="EMBL/GenBank/DDBJ databases">
        <title>The draft genome of strain NS-104.</title>
        <authorList>
            <person name="Hang P."/>
            <person name="Jiang J."/>
        </authorList>
    </citation>
    <scope>NUCLEOTIDE SEQUENCE [LARGE SCALE GENOMIC DNA]</scope>
    <source>
        <strain evidence="1 2">NS-104</strain>
    </source>
</reference>
<protein>
    <submittedName>
        <fullName evidence="1">DUF2164 domain-containing protein</fullName>
    </submittedName>
</protein>
<accession>A0A2U2DMC3</accession>
<dbReference type="AlphaFoldDB" id="A0A2U2DMC3"/>
<evidence type="ECO:0000313" key="2">
    <source>
        <dbReference type="Proteomes" id="UP000245252"/>
    </source>
</evidence>
<dbReference type="EMBL" id="QFBC01000010">
    <property type="protein sequence ID" value="PWE54464.1"/>
    <property type="molecule type" value="Genomic_DNA"/>
</dbReference>